<reference evidence="3" key="1">
    <citation type="submission" date="2016-04" db="EMBL/GenBank/DDBJ databases">
        <authorList>
            <person name="Evans L.H."/>
            <person name="Alamgir A."/>
            <person name="Owens N."/>
            <person name="Weber N.D."/>
            <person name="Virtaneva K."/>
            <person name="Barbian K."/>
            <person name="Babar A."/>
            <person name="Rosenke K."/>
        </authorList>
    </citation>
    <scope>NUCLEOTIDE SEQUENCE</scope>
    <source>
        <strain evidence="3">Nono1</strain>
    </source>
</reference>
<evidence type="ECO:0000259" key="1">
    <source>
        <dbReference type="Pfam" id="PF01408"/>
    </source>
</evidence>
<sequence>MVRLGLVGAGGVARLYAQAALGLPDEVRVTAVSDIDPGRAAELAAFSSATAHDDHLSMLGGAVDALVVCTPHALHVAPAVDAAAAGVHVLMEKPMATSLAGCDTMAAACSAAGVVLFVGHIQHYLPITATARRAIADGLIGTPVAIVDRRSTDYRPGHRPGWFFDPELAGGGAIMNIGAHGIDRAAWLAGGRPTRVHATVVRRAAVETEGLLQLELDNGVLATVAVLDSALGGIDEIEVLGTAGTLRASRPHGVQVATGQGVRTLLRAPADMDEHVRTAFTAQLTDFAAAVRGERPAAIGAQVGRDVVATVLAAYDSARSGKSVEVELFGQS</sequence>
<dbReference type="Pfam" id="PF01408">
    <property type="entry name" value="GFO_IDH_MocA"/>
    <property type="match status" value="1"/>
</dbReference>
<dbReference type="Gene3D" id="3.40.50.720">
    <property type="entry name" value="NAD(P)-binding Rossmann-like Domain"/>
    <property type="match status" value="1"/>
</dbReference>
<evidence type="ECO:0000313" key="3">
    <source>
        <dbReference type="EMBL" id="SBO96186.1"/>
    </source>
</evidence>
<dbReference type="AlphaFoldDB" id="A0A1M4EBP5"/>
<dbReference type="GO" id="GO:0000166">
    <property type="term" value="F:nucleotide binding"/>
    <property type="evidence" value="ECO:0007669"/>
    <property type="project" value="InterPro"/>
</dbReference>
<dbReference type="EMBL" id="LT559118">
    <property type="protein sequence ID" value="SBO96186.1"/>
    <property type="molecule type" value="Genomic_DNA"/>
</dbReference>
<dbReference type="Pfam" id="PF22725">
    <property type="entry name" value="GFO_IDH_MocA_C3"/>
    <property type="match status" value="1"/>
</dbReference>
<gene>
    <name evidence="3" type="ORF">BN4615_P5702</name>
</gene>
<dbReference type="InterPro" id="IPR055170">
    <property type="entry name" value="GFO_IDH_MocA-like_dom"/>
</dbReference>
<dbReference type="PANTHER" id="PTHR43377:SF1">
    <property type="entry name" value="BILIVERDIN REDUCTASE A"/>
    <property type="match status" value="1"/>
</dbReference>
<name>A0A1M4EBP5_9ACTN</name>
<dbReference type="SUPFAM" id="SSF55347">
    <property type="entry name" value="Glyceraldehyde-3-phosphate dehydrogenase-like, C-terminal domain"/>
    <property type="match status" value="1"/>
</dbReference>
<dbReference type="PANTHER" id="PTHR43377">
    <property type="entry name" value="BILIVERDIN REDUCTASE A"/>
    <property type="match status" value="1"/>
</dbReference>
<protein>
    <submittedName>
        <fullName evidence="3">Oxidoreductase family protein</fullName>
    </submittedName>
</protein>
<dbReference type="InterPro" id="IPR051450">
    <property type="entry name" value="Gfo/Idh/MocA_Oxidoreductases"/>
</dbReference>
<feature type="domain" description="Gfo/Idh/MocA-like oxidoreductase N-terminal" evidence="1">
    <location>
        <begin position="3"/>
        <end position="120"/>
    </location>
</feature>
<feature type="domain" description="GFO/IDH/MocA-like oxidoreductase" evidence="2">
    <location>
        <begin position="129"/>
        <end position="247"/>
    </location>
</feature>
<proteinExistence type="predicted"/>
<dbReference type="Gene3D" id="3.30.360.10">
    <property type="entry name" value="Dihydrodipicolinate Reductase, domain 2"/>
    <property type="match status" value="1"/>
</dbReference>
<accession>A0A1M4EBP5</accession>
<organism evidence="3">
    <name type="scientific">Nonomuraea gerenzanensis</name>
    <dbReference type="NCBI Taxonomy" id="93944"/>
    <lineage>
        <taxon>Bacteria</taxon>
        <taxon>Bacillati</taxon>
        <taxon>Actinomycetota</taxon>
        <taxon>Actinomycetes</taxon>
        <taxon>Streptosporangiales</taxon>
        <taxon>Streptosporangiaceae</taxon>
        <taxon>Nonomuraea</taxon>
    </lineage>
</organism>
<dbReference type="InterPro" id="IPR000683">
    <property type="entry name" value="Gfo/Idh/MocA-like_OxRdtase_N"/>
</dbReference>
<evidence type="ECO:0000259" key="2">
    <source>
        <dbReference type="Pfam" id="PF22725"/>
    </source>
</evidence>
<dbReference type="InterPro" id="IPR036291">
    <property type="entry name" value="NAD(P)-bd_dom_sf"/>
</dbReference>
<dbReference type="SUPFAM" id="SSF51735">
    <property type="entry name" value="NAD(P)-binding Rossmann-fold domains"/>
    <property type="match status" value="1"/>
</dbReference>